<dbReference type="RefSeq" id="WP_089199586.1">
    <property type="nucleotide sequence ID" value="NZ_NHRJ02000003.1"/>
</dbReference>
<dbReference type="InterPro" id="IPR029045">
    <property type="entry name" value="ClpP/crotonase-like_dom_sf"/>
</dbReference>
<reference evidence="1" key="1">
    <citation type="submission" date="2018-06" db="EMBL/GenBank/DDBJ databases">
        <title>Paenibacillus xerothermodurans sp. nov. an extremely dry heat resistant spore forming bacterium isolated from the soil of Cape Canaveral, Florida.</title>
        <authorList>
            <person name="Seuylemezian A."/>
            <person name="Kaur N."/>
            <person name="Patil P."/>
            <person name="Patil P."/>
            <person name="Mayilraj S."/>
            <person name="Vaishampayan P."/>
        </authorList>
    </citation>
    <scope>NUCLEOTIDE SEQUENCE [LARGE SCALE GENOMIC DNA]</scope>
    <source>
        <strain evidence="1">ATCC 27380</strain>
    </source>
</reference>
<dbReference type="GO" id="GO:0006635">
    <property type="term" value="P:fatty acid beta-oxidation"/>
    <property type="evidence" value="ECO:0007669"/>
    <property type="project" value="TreeGrafter"/>
</dbReference>
<keyword evidence="2" id="KW-1185">Reference proteome</keyword>
<comment type="caution">
    <text evidence="1">The sequence shown here is derived from an EMBL/GenBank/DDBJ whole genome shotgun (WGS) entry which is preliminary data.</text>
</comment>
<dbReference type="CDD" id="cd06558">
    <property type="entry name" value="crotonase-like"/>
    <property type="match status" value="1"/>
</dbReference>
<name>A0A2W1NCK7_PAEXE</name>
<organism evidence="1 2">
    <name type="scientific">Paenibacillus xerothermodurans</name>
    <dbReference type="NCBI Taxonomy" id="1977292"/>
    <lineage>
        <taxon>Bacteria</taxon>
        <taxon>Bacillati</taxon>
        <taxon>Bacillota</taxon>
        <taxon>Bacilli</taxon>
        <taxon>Bacillales</taxon>
        <taxon>Paenibacillaceae</taxon>
        <taxon>Paenibacillus</taxon>
    </lineage>
</organism>
<dbReference type="EMBL" id="NHRJ02000003">
    <property type="protein sequence ID" value="PZE21390.1"/>
    <property type="molecule type" value="Genomic_DNA"/>
</dbReference>
<dbReference type="PANTHER" id="PTHR11941:SF54">
    <property type="entry name" value="ENOYL-COA HYDRATASE, MITOCHONDRIAL"/>
    <property type="match status" value="1"/>
</dbReference>
<dbReference type="SUPFAM" id="SSF52096">
    <property type="entry name" value="ClpP/crotonase"/>
    <property type="match status" value="1"/>
</dbReference>
<evidence type="ECO:0000313" key="2">
    <source>
        <dbReference type="Proteomes" id="UP000214746"/>
    </source>
</evidence>
<gene>
    <name evidence="1" type="ORF">CBW46_008515</name>
</gene>
<protein>
    <submittedName>
        <fullName evidence="1">Enoyl-CoA hydratase/isomerase family protein</fullName>
    </submittedName>
</protein>
<dbReference type="OrthoDB" id="254175at2"/>
<dbReference type="AlphaFoldDB" id="A0A2W1NCK7"/>
<dbReference type="PANTHER" id="PTHR11941">
    <property type="entry name" value="ENOYL-COA HYDRATASE-RELATED"/>
    <property type="match status" value="1"/>
</dbReference>
<dbReference type="InterPro" id="IPR001753">
    <property type="entry name" value="Enoyl-CoA_hydra/iso"/>
</dbReference>
<proteinExistence type="predicted"/>
<accession>A0A2W1NCK7</accession>
<sequence>MEYKFINLTKQDNGIVTIELNRPEKKNAWNEAMREEMRHSFRSVMYDDATRVIIVRGAGDAFAPGEDVGEMIERRDEQWTTRDFRRMAINIHNLFDEIESCEIPVIAAIDGICVCGGLELALSCDIRIASDRSRFGLIEGNVGFIPGSGGCSRLVKVAGLGVTKDFILSGDIIDAHEAKQRNIINRVVSVDSFEEEVQALALKLAKKAPLTLGMAKHVINLCADSNFNSSREFERLGQSILMMTEDHYAAAAGFLAKNLPQVEFKGR</sequence>
<dbReference type="Proteomes" id="UP000214746">
    <property type="component" value="Unassembled WGS sequence"/>
</dbReference>
<dbReference type="Pfam" id="PF00378">
    <property type="entry name" value="ECH_1"/>
    <property type="match status" value="1"/>
</dbReference>
<evidence type="ECO:0000313" key="1">
    <source>
        <dbReference type="EMBL" id="PZE21390.1"/>
    </source>
</evidence>
<dbReference type="Gene3D" id="3.90.226.10">
    <property type="entry name" value="2-enoyl-CoA Hydratase, Chain A, domain 1"/>
    <property type="match status" value="1"/>
</dbReference>
<dbReference type="GO" id="GO:0016853">
    <property type="term" value="F:isomerase activity"/>
    <property type="evidence" value="ECO:0007669"/>
    <property type="project" value="UniProtKB-KW"/>
</dbReference>